<feature type="region of interest" description="Disordered" evidence="1">
    <location>
        <begin position="25"/>
        <end position="72"/>
    </location>
</feature>
<sequence>MGHVRLAVIVMYLAFTTYNFRRGRRKSEKTPGDLFIMTSSTSGTSQTGSYDSDQSGDESAAPRLPQRPRLEDARLPVTCHCAKCKGLTTKTAIEAERHIQQWGRHDEGESS</sequence>
<gene>
    <name evidence="2" type="ORF">R1sor_007266</name>
</gene>
<dbReference type="Proteomes" id="UP001633002">
    <property type="component" value="Unassembled WGS sequence"/>
</dbReference>
<organism evidence="2 3">
    <name type="scientific">Riccia sorocarpa</name>
    <dbReference type="NCBI Taxonomy" id="122646"/>
    <lineage>
        <taxon>Eukaryota</taxon>
        <taxon>Viridiplantae</taxon>
        <taxon>Streptophyta</taxon>
        <taxon>Embryophyta</taxon>
        <taxon>Marchantiophyta</taxon>
        <taxon>Marchantiopsida</taxon>
        <taxon>Marchantiidae</taxon>
        <taxon>Marchantiales</taxon>
        <taxon>Ricciaceae</taxon>
        <taxon>Riccia</taxon>
    </lineage>
</organism>
<protein>
    <recommendedName>
        <fullName evidence="4">Secreted protein</fullName>
    </recommendedName>
</protein>
<dbReference type="EMBL" id="JBJQOH010000003">
    <property type="protein sequence ID" value="KAL3693615.1"/>
    <property type="molecule type" value="Genomic_DNA"/>
</dbReference>
<comment type="caution">
    <text evidence="2">The sequence shown here is derived from an EMBL/GenBank/DDBJ whole genome shotgun (WGS) entry which is preliminary data.</text>
</comment>
<proteinExistence type="predicted"/>
<feature type="compositionally biased region" description="Low complexity" evidence="1">
    <location>
        <begin position="38"/>
        <end position="49"/>
    </location>
</feature>
<evidence type="ECO:0000313" key="3">
    <source>
        <dbReference type="Proteomes" id="UP001633002"/>
    </source>
</evidence>
<accession>A0ABD3HPX9</accession>
<reference evidence="2 3" key="1">
    <citation type="submission" date="2024-09" db="EMBL/GenBank/DDBJ databases">
        <title>Chromosome-scale assembly of Riccia sorocarpa.</title>
        <authorList>
            <person name="Paukszto L."/>
        </authorList>
    </citation>
    <scope>NUCLEOTIDE SEQUENCE [LARGE SCALE GENOMIC DNA]</scope>
    <source>
        <strain evidence="2">LP-2024</strain>
        <tissue evidence="2">Aerial parts of the thallus</tissue>
    </source>
</reference>
<dbReference type="AlphaFoldDB" id="A0ABD3HPX9"/>
<evidence type="ECO:0008006" key="4">
    <source>
        <dbReference type="Google" id="ProtNLM"/>
    </source>
</evidence>
<name>A0ABD3HPX9_9MARC</name>
<keyword evidence="3" id="KW-1185">Reference proteome</keyword>
<evidence type="ECO:0000256" key="1">
    <source>
        <dbReference type="SAM" id="MobiDB-lite"/>
    </source>
</evidence>
<evidence type="ECO:0000313" key="2">
    <source>
        <dbReference type="EMBL" id="KAL3693615.1"/>
    </source>
</evidence>